<protein>
    <submittedName>
        <fullName evidence="2">Uncharacterized protein</fullName>
    </submittedName>
</protein>
<dbReference type="EMBL" id="SHKL01000001">
    <property type="protein sequence ID" value="RZT84033.1"/>
    <property type="molecule type" value="Genomic_DNA"/>
</dbReference>
<proteinExistence type="predicted"/>
<sequence>MTVVGTRAAAWVAAPTGVGAGAARTSRSGPAAAARSGVGIPALAGRSALAEVPALVRAASARPLVRARVSARAGPLTRVATGAALPALLARTLFRIPARTAGSRAGVPDRPGAALSWIALAGAAPSWITLAGAALTRTAVRRVALTRAGSTVPRPRPARTRSSGARATRSGARLPGVGPTGPGTSGRRLVPAGTVGVALGAGASDRAVLPAAVPGVVELGVRSRCQIRAPGPGGRARVVPAVVAPELLPSGAAVLPAAIPRVLPVRSGPVSPGVVPSGARVTGVPSGVVPTARATTGGERVTAAGGAVVEIGQVGPLRCRMLRRARRVGVVPAVAILLAHCRPPSCCVSRPGCGSRCARPRFPSRSPGRSVPPSSSSASTSAR</sequence>
<dbReference type="AlphaFoldDB" id="A0A4Q7UVD3"/>
<organism evidence="2 3">
    <name type="scientific">Pseudonocardia sediminis</name>
    <dbReference type="NCBI Taxonomy" id="1397368"/>
    <lineage>
        <taxon>Bacteria</taxon>
        <taxon>Bacillati</taxon>
        <taxon>Actinomycetota</taxon>
        <taxon>Actinomycetes</taxon>
        <taxon>Pseudonocardiales</taxon>
        <taxon>Pseudonocardiaceae</taxon>
        <taxon>Pseudonocardia</taxon>
    </lineage>
</organism>
<name>A0A4Q7UVD3_PSEST</name>
<evidence type="ECO:0000313" key="2">
    <source>
        <dbReference type="EMBL" id="RZT84033.1"/>
    </source>
</evidence>
<reference evidence="2 3" key="1">
    <citation type="submission" date="2019-02" db="EMBL/GenBank/DDBJ databases">
        <title>Sequencing the genomes of 1000 actinobacteria strains.</title>
        <authorList>
            <person name="Klenk H.-P."/>
        </authorList>
    </citation>
    <scope>NUCLEOTIDE SEQUENCE [LARGE SCALE GENOMIC DNA]</scope>
    <source>
        <strain evidence="2 3">DSM 45779</strain>
    </source>
</reference>
<feature type="compositionally biased region" description="Low complexity" evidence="1">
    <location>
        <begin position="160"/>
        <end position="177"/>
    </location>
</feature>
<feature type="region of interest" description="Disordered" evidence="1">
    <location>
        <begin position="146"/>
        <end position="189"/>
    </location>
</feature>
<keyword evidence="3" id="KW-1185">Reference proteome</keyword>
<comment type="caution">
    <text evidence="2">The sequence shown here is derived from an EMBL/GenBank/DDBJ whole genome shotgun (WGS) entry which is preliminary data.</text>
</comment>
<feature type="compositionally biased region" description="Low complexity" evidence="1">
    <location>
        <begin position="360"/>
        <end position="383"/>
    </location>
</feature>
<evidence type="ECO:0000313" key="3">
    <source>
        <dbReference type="Proteomes" id="UP000291591"/>
    </source>
</evidence>
<dbReference type="Proteomes" id="UP000291591">
    <property type="component" value="Unassembled WGS sequence"/>
</dbReference>
<accession>A0A4Q7UVD3</accession>
<feature type="region of interest" description="Disordered" evidence="1">
    <location>
        <begin position="350"/>
        <end position="383"/>
    </location>
</feature>
<gene>
    <name evidence="2" type="ORF">EV383_0866</name>
</gene>
<evidence type="ECO:0000256" key="1">
    <source>
        <dbReference type="SAM" id="MobiDB-lite"/>
    </source>
</evidence>